<evidence type="ECO:0000313" key="10">
    <source>
        <dbReference type="Proteomes" id="UP000009131"/>
    </source>
</evidence>
<evidence type="ECO:0000259" key="8">
    <source>
        <dbReference type="Pfam" id="PF07156"/>
    </source>
</evidence>
<keyword evidence="10" id="KW-1185">Reference proteome</keyword>
<dbReference type="Gene3D" id="3.50.50.60">
    <property type="entry name" value="FAD/NAD(P)-binding domain"/>
    <property type="match status" value="2"/>
</dbReference>
<dbReference type="InterPro" id="IPR010795">
    <property type="entry name" value="Prenylcys_lyase"/>
</dbReference>
<evidence type="ECO:0000313" key="9">
    <source>
        <dbReference type="EMBL" id="GAA97685.1"/>
    </source>
</evidence>
<dbReference type="AlphaFoldDB" id="G7E4C5"/>
<dbReference type="GO" id="GO:0030327">
    <property type="term" value="P:prenylated protein catabolic process"/>
    <property type="evidence" value="ECO:0007669"/>
    <property type="project" value="TreeGrafter"/>
</dbReference>
<dbReference type="Pfam" id="PF07156">
    <property type="entry name" value="Prenylcys_lyase"/>
    <property type="match status" value="1"/>
</dbReference>
<comment type="similarity">
    <text evidence="2">Belongs to the prenylcysteine oxidase family.</text>
</comment>
<name>G7E4C5_MIXOS</name>
<dbReference type="InterPro" id="IPR036188">
    <property type="entry name" value="FAD/NAD-bd_sf"/>
</dbReference>
<dbReference type="PANTHER" id="PTHR15944">
    <property type="entry name" value="FARNESYLCYSTEINE LYASE"/>
    <property type="match status" value="1"/>
</dbReference>
<keyword evidence="7" id="KW-0325">Glycoprotein</keyword>
<dbReference type="PANTHER" id="PTHR15944:SF0">
    <property type="entry name" value="PRENYLCYSTEINE LYASE DOMAIN-CONTAINING PROTEIN"/>
    <property type="match status" value="1"/>
</dbReference>
<dbReference type="OrthoDB" id="437369at2759"/>
<dbReference type="InParanoid" id="G7E4C5"/>
<keyword evidence="5" id="KW-0274">FAD</keyword>
<organism evidence="9 10">
    <name type="scientific">Mixia osmundae (strain CBS 9802 / IAM 14324 / JCM 22182 / KY 12970)</name>
    <dbReference type="NCBI Taxonomy" id="764103"/>
    <lineage>
        <taxon>Eukaryota</taxon>
        <taxon>Fungi</taxon>
        <taxon>Dikarya</taxon>
        <taxon>Basidiomycota</taxon>
        <taxon>Pucciniomycotina</taxon>
        <taxon>Mixiomycetes</taxon>
        <taxon>Mixiales</taxon>
        <taxon>Mixiaceae</taxon>
        <taxon>Mixia</taxon>
    </lineage>
</organism>
<dbReference type="SUPFAM" id="SSF51905">
    <property type="entry name" value="FAD/NAD(P)-binding domain"/>
    <property type="match status" value="1"/>
</dbReference>
<keyword evidence="4" id="KW-0732">Signal</keyword>
<dbReference type="GO" id="GO:0001735">
    <property type="term" value="F:prenylcysteine oxidase activity"/>
    <property type="evidence" value="ECO:0007669"/>
    <property type="project" value="InterPro"/>
</dbReference>
<reference evidence="9 10" key="1">
    <citation type="journal article" date="2011" name="J. Gen. Appl. Microbiol.">
        <title>Draft genome sequencing of the enigmatic basidiomycete Mixia osmundae.</title>
        <authorList>
            <person name="Nishida H."/>
            <person name="Nagatsuka Y."/>
            <person name="Sugiyama J."/>
        </authorList>
    </citation>
    <scope>NUCLEOTIDE SEQUENCE [LARGE SCALE GENOMIC DNA]</scope>
    <source>
        <strain evidence="10">CBS 9802 / IAM 14324 / JCM 22182 / KY 12970</strain>
    </source>
</reference>
<dbReference type="HOGENOM" id="CLU_021176_0_0_1"/>
<dbReference type="PIRSF" id="PIRSF036292">
    <property type="entry name" value="Prenylcysteine_oxidase"/>
    <property type="match status" value="1"/>
</dbReference>
<feature type="domain" description="Prenylcysteine lyase" evidence="8">
    <location>
        <begin position="185"/>
        <end position="511"/>
    </location>
</feature>
<dbReference type="Proteomes" id="UP000009131">
    <property type="component" value="Unassembled WGS sequence"/>
</dbReference>
<reference evidence="9 10" key="2">
    <citation type="journal article" date="2012" name="Open Biol.">
        <title>Characteristics of nucleosomes and linker DNA regions on the genome of the basidiomycete Mixia osmundae revealed by mono- and dinucleosome mapping.</title>
        <authorList>
            <person name="Nishida H."/>
            <person name="Kondo S."/>
            <person name="Matsumoto T."/>
            <person name="Suzuki Y."/>
            <person name="Yoshikawa H."/>
            <person name="Taylor T.D."/>
            <person name="Sugiyama J."/>
        </authorList>
    </citation>
    <scope>NUCLEOTIDE SEQUENCE [LARGE SCALE GENOMIC DNA]</scope>
    <source>
        <strain evidence="10">CBS 9802 / IAM 14324 / JCM 22182 / KY 12970</strain>
    </source>
</reference>
<evidence type="ECO:0000256" key="4">
    <source>
        <dbReference type="ARBA" id="ARBA00022729"/>
    </source>
</evidence>
<evidence type="ECO:0000256" key="5">
    <source>
        <dbReference type="ARBA" id="ARBA00022827"/>
    </source>
</evidence>
<protein>
    <recommendedName>
        <fullName evidence="8">Prenylcysteine lyase domain-containing protein</fullName>
    </recommendedName>
</protein>
<dbReference type="Gene3D" id="3.90.660.20">
    <property type="entry name" value="Protoporphyrinogen oxidase, mitochondrial, domain 2"/>
    <property type="match status" value="1"/>
</dbReference>
<dbReference type="GO" id="GO:0030328">
    <property type="term" value="P:prenylcysteine catabolic process"/>
    <property type="evidence" value="ECO:0007669"/>
    <property type="project" value="InterPro"/>
</dbReference>
<keyword evidence="3" id="KW-0285">Flavoprotein</keyword>
<dbReference type="Pfam" id="PF13450">
    <property type="entry name" value="NAD_binding_8"/>
    <property type="match status" value="1"/>
</dbReference>
<comment type="cofactor">
    <cofactor evidence="1">
        <name>FAD</name>
        <dbReference type="ChEBI" id="CHEBI:57692"/>
    </cofactor>
</comment>
<comment type="caution">
    <text evidence="9">The sequence shown here is derived from an EMBL/GenBank/DDBJ whole genome shotgun (WGS) entry which is preliminary data.</text>
</comment>
<evidence type="ECO:0000256" key="2">
    <source>
        <dbReference type="ARBA" id="ARBA00009967"/>
    </source>
</evidence>
<evidence type="ECO:0000256" key="7">
    <source>
        <dbReference type="ARBA" id="ARBA00023180"/>
    </source>
</evidence>
<dbReference type="InterPro" id="IPR017046">
    <property type="entry name" value="Prenylcysteine_Oxase1"/>
</dbReference>
<proteinExistence type="inferred from homology"/>
<accession>G7E4C5</accession>
<evidence type="ECO:0000256" key="6">
    <source>
        <dbReference type="ARBA" id="ARBA00023002"/>
    </source>
</evidence>
<gene>
    <name evidence="9" type="primary">Mo04362</name>
    <name evidence="9" type="ORF">E5Q_04362</name>
</gene>
<evidence type="ECO:0000256" key="1">
    <source>
        <dbReference type="ARBA" id="ARBA00001974"/>
    </source>
</evidence>
<dbReference type="eggNOG" id="ENOG502QSHJ">
    <property type="taxonomic scope" value="Eukaryota"/>
</dbReference>
<sequence length="554" mass="60745">MVIATASLHRSQVVLSRYASPSTFDAEAIIIASFNARNALIDLLNSMRAVLFFGSFGLVSATQTVFSAQSDPSLRVGIIGAGAGGSSAAFFLRELAKRDKDVDIDIHLYERSGYIGGRSTTVKLPSQFGSVSIELGASVFVDANRNLVKAASEFGLLLQDGHGSEADTGMAIWDGATFRYRQKQGSYGWLDNVKLVWQYGRSPFRAHSIIQRTIQRFLGLYQDHQPRRNVSDFVAALSDSVDLTKISSERFQLDNGVGQGFIDDLAGAASRVNYGQNPLEMHALGGMVSMAASGTHSVVGGNWQIFEGFVNRSGARVHLSTTVERLTRLDDGKWLLMASGDSGETSSSVFDVILLAAPAAQTTIEIVNSHAMSRIPQQDYVPLHVKLLVTNASTPLPSFFGLTDPQETPKTTLSTFAYANRDQVKRPKFSSLSYLRQLLDDQWVIKIFSEAPFALDEAFAARDVLWSYDKRWLAYPYLRPNPDLAPIELDRGLYYLNAFEPLISTMGQSAAFACYRADCERAETATVASWNAVALVAQDFLDLCPRCTWAESPC</sequence>
<evidence type="ECO:0000256" key="3">
    <source>
        <dbReference type="ARBA" id="ARBA00022630"/>
    </source>
</evidence>
<keyword evidence="6" id="KW-0560">Oxidoreductase</keyword>
<dbReference type="EMBL" id="BABT02000134">
    <property type="protein sequence ID" value="GAA97685.1"/>
    <property type="molecule type" value="Genomic_DNA"/>
</dbReference>